<sequence length="20" mass="2276">MCISGYIIILTLLQYLCEAD</sequence>
<protein>
    <submittedName>
        <fullName evidence="1">Uncharacterized protein</fullName>
    </submittedName>
</protein>
<proteinExistence type="predicted"/>
<organism evidence="1">
    <name type="scientific">Rhizophora mucronata</name>
    <name type="common">Asiatic mangrove</name>
    <dbReference type="NCBI Taxonomy" id="61149"/>
    <lineage>
        <taxon>Eukaryota</taxon>
        <taxon>Viridiplantae</taxon>
        <taxon>Streptophyta</taxon>
        <taxon>Embryophyta</taxon>
        <taxon>Tracheophyta</taxon>
        <taxon>Spermatophyta</taxon>
        <taxon>Magnoliopsida</taxon>
        <taxon>eudicotyledons</taxon>
        <taxon>Gunneridae</taxon>
        <taxon>Pentapetalae</taxon>
        <taxon>rosids</taxon>
        <taxon>fabids</taxon>
        <taxon>Malpighiales</taxon>
        <taxon>Rhizophoraceae</taxon>
        <taxon>Rhizophora</taxon>
    </lineage>
</organism>
<accession>A0A2P2Q788</accession>
<evidence type="ECO:0000313" key="1">
    <source>
        <dbReference type="EMBL" id="MBX62851.1"/>
    </source>
</evidence>
<dbReference type="EMBL" id="GGEC01082367">
    <property type="protein sequence ID" value="MBX62851.1"/>
    <property type="molecule type" value="Transcribed_RNA"/>
</dbReference>
<reference evidence="1" key="1">
    <citation type="submission" date="2018-02" db="EMBL/GenBank/DDBJ databases">
        <title>Rhizophora mucronata_Transcriptome.</title>
        <authorList>
            <person name="Meera S.P."/>
            <person name="Sreeshan A."/>
            <person name="Augustine A."/>
        </authorList>
    </citation>
    <scope>NUCLEOTIDE SEQUENCE</scope>
    <source>
        <tissue evidence="1">Leaf</tissue>
    </source>
</reference>
<dbReference type="AlphaFoldDB" id="A0A2P2Q788"/>
<name>A0A2P2Q788_RHIMU</name>